<dbReference type="EMBL" id="JAKVTV010000001">
    <property type="protein sequence ID" value="MCH4821975.1"/>
    <property type="molecule type" value="Genomic_DNA"/>
</dbReference>
<organism evidence="3 4">
    <name type="scientific">Christiangramia lutea</name>
    <dbReference type="NCBI Taxonomy" id="1607951"/>
    <lineage>
        <taxon>Bacteria</taxon>
        <taxon>Pseudomonadati</taxon>
        <taxon>Bacteroidota</taxon>
        <taxon>Flavobacteriia</taxon>
        <taxon>Flavobacteriales</taxon>
        <taxon>Flavobacteriaceae</taxon>
        <taxon>Christiangramia</taxon>
    </lineage>
</organism>
<comment type="similarity">
    <text evidence="1">Belongs to the bacterial sugar transferase family.</text>
</comment>
<proteinExistence type="inferred from homology"/>
<reference evidence="3" key="1">
    <citation type="submission" date="2022-03" db="EMBL/GenBank/DDBJ databases">
        <title>Gramella crocea sp. nov., isolated from activated sludge of a seafood processing plant.</title>
        <authorList>
            <person name="Zhang X."/>
        </authorList>
    </citation>
    <scope>NUCLEOTIDE SEQUENCE</scope>
    <source>
        <strain evidence="3">YJ019</strain>
    </source>
</reference>
<keyword evidence="3" id="KW-0808">Transferase</keyword>
<evidence type="ECO:0000313" key="4">
    <source>
        <dbReference type="Proteomes" id="UP001139226"/>
    </source>
</evidence>
<feature type="domain" description="Bacterial sugar transferase" evidence="2">
    <location>
        <begin position="196"/>
        <end position="344"/>
    </location>
</feature>
<dbReference type="InterPro" id="IPR003362">
    <property type="entry name" value="Bact_transf"/>
</dbReference>
<dbReference type="PANTHER" id="PTHR30576">
    <property type="entry name" value="COLANIC BIOSYNTHESIS UDP-GLUCOSE LIPID CARRIER TRANSFERASE"/>
    <property type="match status" value="1"/>
</dbReference>
<comment type="caution">
    <text evidence="3">The sequence shown here is derived from an EMBL/GenBank/DDBJ whole genome shotgun (WGS) entry which is preliminary data.</text>
</comment>
<name>A0A9X1V168_9FLAO</name>
<protein>
    <submittedName>
        <fullName evidence="3">Sugar transferase</fullName>
    </submittedName>
</protein>
<sequence>MINSFVSNPEFISPRYPEFQFRDSSYTREVKTELQNNCKVVEDTSISELEKLDGTYDEIIFEERLNNVRYLNKFLSTINSKLEPGGSLIGKFEEYNSRKSRLLNNRIKPFTYLIHGGDILVNRVLPKLPLSKNVYYSVTKAKGRVLSKAEAFGRLYSCGFEITKEYEIGEETYFIAKKVKEPLVNVRPNFGPLIILKRVGKNGKPIKVYKLRTMHPYSEYLQDYVYQKNDLQNGGKFNNDFRISKEGKIFRKFWLDEFPMFINLIRGDIKLVGVRPLSKHYFNLYTKELQDKRTRTKPGLLPPFYADMPETLEEIIDSELKYLEEYSKAPLRTDVKYFWLAFKSIAFKGARSK</sequence>
<evidence type="ECO:0000313" key="3">
    <source>
        <dbReference type="EMBL" id="MCH4821975.1"/>
    </source>
</evidence>
<dbReference type="Proteomes" id="UP001139226">
    <property type="component" value="Unassembled WGS sequence"/>
</dbReference>
<gene>
    <name evidence="3" type="ORF">ML462_02215</name>
</gene>
<dbReference type="AlphaFoldDB" id="A0A9X1V168"/>
<dbReference type="PANTHER" id="PTHR30576:SF0">
    <property type="entry name" value="UNDECAPRENYL-PHOSPHATE N-ACETYLGALACTOSAMINYL 1-PHOSPHATE TRANSFERASE-RELATED"/>
    <property type="match status" value="1"/>
</dbReference>
<dbReference type="SUPFAM" id="SSF53335">
    <property type="entry name" value="S-adenosyl-L-methionine-dependent methyltransferases"/>
    <property type="match status" value="1"/>
</dbReference>
<keyword evidence="4" id="KW-1185">Reference proteome</keyword>
<accession>A0A9X1V168</accession>
<evidence type="ECO:0000259" key="2">
    <source>
        <dbReference type="Pfam" id="PF02397"/>
    </source>
</evidence>
<dbReference type="InterPro" id="IPR029063">
    <property type="entry name" value="SAM-dependent_MTases_sf"/>
</dbReference>
<dbReference type="GO" id="GO:0016780">
    <property type="term" value="F:phosphotransferase activity, for other substituted phosphate groups"/>
    <property type="evidence" value="ECO:0007669"/>
    <property type="project" value="TreeGrafter"/>
</dbReference>
<dbReference type="RefSeq" id="WP_240712098.1">
    <property type="nucleotide sequence ID" value="NZ_JAKVTV010000001.1"/>
</dbReference>
<dbReference type="Pfam" id="PF02397">
    <property type="entry name" value="Bac_transf"/>
    <property type="match status" value="1"/>
</dbReference>
<evidence type="ECO:0000256" key="1">
    <source>
        <dbReference type="ARBA" id="ARBA00006464"/>
    </source>
</evidence>